<dbReference type="InterPro" id="IPR036514">
    <property type="entry name" value="SGNH_hydro_sf"/>
</dbReference>
<protein>
    <submittedName>
        <fullName evidence="1">Uncharacterized protein</fullName>
    </submittedName>
</protein>
<dbReference type="RefSeq" id="WP_109568372.1">
    <property type="nucleotide sequence ID" value="NZ_CP029463.1"/>
</dbReference>
<evidence type="ECO:0000313" key="1">
    <source>
        <dbReference type="EMBL" id="AWM12964.1"/>
    </source>
</evidence>
<sequence length="497" mass="55791">MKTNSYFGITLATLVLATISFSVFKEILPERIFPETKVATKNVVIDSLLLEAIAEEAKPIDSVKEKEVVAKPVIDPKAKQKITFVPIEGITFPAERYGDFKGNQYLIPFFEKLYQLQTQNSGNVRIAYYGDSMTDGDMIVQDLRALFQAKFGGQGVGFVNITSESAASRGSVKHQFSKNWQTQSYLKTKKPVFPFGVNGHVFEANDTLNNNWVKYKAGRNRFSTVLNNPTLFYGKSTNEEAEISVIVNETDTLTKHLKPDHLVNTLKLAGNTDVNTIKVTFKAADSIPVYGLNFDDGKGVHVDNFSSRGNSGLPLSMFDAALMQQFQKQLGYDLIVLHYGTNVLNYGSYNYSWYEKRMSRVVEHLRQCFPGVAILVISTADKATKYDLEMQSDSAVVPLVNAQKKYAVASKTGFVNLYELMGGDGSMVHWVEEEPSKANKDYTHFNYRGAREVAGMVYNQLDEGYEKYKKMRVKRKTKVAVKRKDSVTSQNDSIHAD</sequence>
<dbReference type="Gene3D" id="2.60.120.1360">
    <property type="match status" value="1"/>
</dbReference>
<keyword evidence="2" id="KW-1185">Reference proteome</keyword>
<dbReference type="Proteomes" id="UP000245429">
    <property type="component" value="Chromosome"/>
</dbReference>
<evidence type="ECO:0000313" key="2">
    <source>
        <dbReference type="Proteomes" id="UP000245429"/>
    </source>
</evidence>
<reference evidence="1 2" key="1">
    <citation type="submission" date="2018-05" db="EMBL/GenBank/DDBJ databases">
        <title>Flavobacterium sp. MEBiC07310.</title>
        <authorList>
            <person name="Baek K."/>
        </authorList>
    </citation>
    <scope>NUCLEOTIDE SEQUENCE [LARGE SCALE GENOMIC DNA]</scope>
    <source>
        <strain evidence="1 2">MEBiC07310</strain>
    </source>
</reference>
<dbReference type="SUPFAM" id="SSF52266">
    <property type="entry name" value="SGNH hydrolase"/>
    <property type="match status" value="1"/>
</dbReference>
<proteinExistence type="predicted"/>
<dbReference type="KEGG" id="fse:DI487_03165"/>
<accession>A0A2U8QSZ7</accession>
<organism evidence="1 2">
    <name type="scientific">Flavobacterium sediminis</name>
    <dbReference type="NCBI Taxonomy" id="2201181"/>
    <lineage>
        <taxon>Bacteria</taxon>
        <taxon>Pseudomonadati</taxon>
        <taxon>Bacteroidota</taxon>
        <taxon>Flavobacteriia</taxon>
        <taxon>Flavobacteriales</taxon>
        <taxon>Flavobacteriaceae</taxon>
        <taxon>Flavobacterium</taxon>
    </lineage>
</organism>
<dbReference type="EMBL" id="CP029463">
    <property type="protein sequence ID" value="AWM12964.1"/>
    <property type="molecule type" value="Genomic_DNA"/>
</dbReference>
<dbReference type="OrthoDB" id="9810515at2"/>
<dbReference type="CDD" id="cd01825">
    <property type="entry name" value="SGNH_hydrolase_peri1"/>
    <property type="match status" value="1"/>
</dbReference>
<dbReference type="GO" id="GO:0016788">
    <property type="term" value="F:hydrolase activity, acting on ester bonds"/>
    <property type="evidence" value="ECO:0007669"/>
    <property type="project" value="UniProtKB-ARBA"/>
</dbReference>
<gene>
    <name evidence="1" type="ORF">DI487_03165</name>
</gene>
<dbReference type="Gene3D" id="3.40.50.1110">
    <property type="entry name" value="SGNH hydrolase"/>
    <property type="match status" value="1"/>
</dbReference>
<dbReference type="AlphaFoldDB" id="A0A2U8QSZ7"/>
<name>A0A2U8QSZ7_9FLAO</name>